<protein>
    <recommendedName>
        <fullName evidence="2">Nudix hydrolase N-terminal domain-containing protein</fullName>
    </recommendedName>
</protein>
<name>A0A2R6A773_9ARCH</name>
<dbReference type="EMBL" id="NEXE01000382">
    <property type="protein sequence ID" value="PSN82175.1"/>
    <property type="molecule type" value="Genomic_DNA"/>
</dbReference>
<sequence>MGREVCGEVNDEPAGFCPKCGHELFASGNPDDEEERLVCWECKSEWRRGEAAAGRMVRPGVYYCPRCSSREVSASQVTCPACGSPMVRVRDLGKPQRDLGKPQRDLGNSPHV</sequence>
<evidence type="ECO:0000259" key="2">
    <source>
        <dbReference type="Pfam" id="PF14803"/>
    </source>
</evidence>
<dbReference type="InterPro" id="IPR029401">
    <property type="entry name" value="Nudix_N"/>
</dbReference>
<reference evidence="3 4" key="1">
    <citation type="submission" date="2017-04" db="EMBL/GenBank/DDBJ databases">
        <title>Novel microbial lineages endemic to geothermal iron-oxide mats fill important gaps in the evolutionary history of Archaea.</title>
        <authorList>
            <person name="Jay Z.J."/>
            <person name="Beam J.P."/>
            <person name="Dlakic M."/>
            <person name="Rusch D.B."/>
            <person name="Kozubal M.A."/>
            <person name="Inskeep W.P."/>
        </authorList>
    </citation>
    <scope>NUCLEOTIDE SEQUENCE [LARGE SCALE GENOMIC DNA]</scope>
    <source>
        <strain evidence="3">OSP_D</strain>
    </source>
</reference>
<dbReference type="Proteomes" id="UP000240322">
    <property type="component" value="Unassembled WGS sequence"/>
</dbReference>
<evidence type="ECO:0000313" key="3">
    <source>
        <dbReference type="EMBL" id="PSN82175.1"/>
    </source>
</evidence>
<evidence type="ECO:0000313" key="4">
    <source>
        <dbReference type="Proteomes" id="UP000240322"/>
    </source>
</evidence>
<gene>
    <name evidence="3" type="ORF">B9Q03_14505</name>
</gene>
<feature type="region of interest" description="Disordered" evidence="1">
    <location>
        <begin position="92"/>
        <end position="112"/>
    </location>
</feature>
<comment type="caution">
    <text evidence="3">The sequence shown here is derived from an EMBL/GenBank/DDBJ whole genome shotgun (WGS) entry which is preliminary data.</text>
</comment>
<dbReference type="AlphaFoldDB" id="A0A2R6A773"/>
<evidence type="ECO:0000256" key="1">
    <source>
        <dbReference type="SAM" id="MobiDB-lite"/>
    </source>
</evidence>
<proteinExistence type="predicted"/>
<dbReference type="Pfam" id="PF14803">
    <property type="entry name" value="Zn_ribbon_Nudix"/>
    <property type="match status" value="1"/>
</dbReference>
<dbReference type="Gene3D" id="2.20.70.10">
    <property type="match status" value="1"/>
</dbReference>
<accession>A0A2R6A773</accession>
<feature type="compositionally biased region" description="Basic and acidic residues" evidence="1">
    <location>
        <begin position="92"/>
        <end position="104"/>
    </location>
</feature>
<dbReference type="SUPFAM" id="SSF57850">
    <property type="entry name" value="RING/U-box"/>
    <property type="match status" value="1"/>
</dbReference>
<feature type="domain" description="Nudix hydrolase N-terminal" evidence="2">
    <location>
        <begin position="16"/>
        <end position="43"/>
    </location>
</feature>
<organism evidence="3 4">
    <name type="scientific">Candidatus Marsarchaeota G2 archaeon OSP_D</name>
    <dbReference type="NCBI Taxonomy" id="1978157"/>
    <lineage>
        <taxon>Archaea</taxon>
        <taxon>Candidatus Marsarchaeota</taxon>
        <taxon>Candidatus Marsarchaeota group 2</taxon>
    </lineage>
</organism>